<dbReference type="AlphaFoldDB" id="A0A162K2S3"/>
<dbReference type="InterPro" id="IPR007428">
    <property type="entry name" value="MlaA"/>
</dbReference>
<evidence type="ECO:0000256" key="3">
    <source>
        <dbReference type="SAM" id="MobiDB-lite"/>
    </source>
</evidence>
<dbReference type="OrthoDB" id="9785326at2"/>
<evidence type="ECO:0000256" key="1">
    <source>
        <dbReference type="ARBA" id="ARBA00010634"/>
    </source>
</evidence>
<dbReference type="PRINTS" id="PR01805">
    <property type="entry name" value="VACJLIPOPROT"/>
</dbReference>
<gene>
    <name evidence="4" type="ORF">AUP44_13255</name>
</gene>
<dbReference type="Pfam" id="PF04333">
    <property type="entry name" value="MlaA"/>
    <property type="match status" value="1"/>
</dbReference>
<sequence>MAAVASRAECQTMTIQSPEADGPRPRRLAARLGGAVAALAMLGACATAGNDVPMSAVPNQPAELSDPIEPVNRAIFAANTFVDGLLIRPAAMFYRQMIPPAIQTVIGNFLVNLSLPLVFVNDVAQGEPERAAETAGRFMINSIAGVGGLIDVATDAGMPPAHDEDFDQTFAVWGIGPGPYIVLPILGPATLRHTFGRAADAFGNPVDYAIDDQGTMIGITVAKGIVARERAIEPLDDLKRNSVDFYAAVRSAYWQRRLSEISNGKVGTGQGNDDIFRLDLDEN</sequence>
<proteinExistence type="inferred from homology"/>
<evidence type="ECO:0000313" key="5">
    <source>
        <dbReference type="Proteomes" id="UP000075787"/>
    </source>
</evidence>
<organism evidence="4 5">
    <name type="scientific">Tistrella mobilis</name>
    <dbReference type="NCBI Taxonomy" id="171437"/>
    <lineage>
        <taxon>Bacteria</taxon>
        <taxon>Pseudomonadati</taxon>
        <taxon>Pseudomonadota</taxon>
        <taxon>Alphaproteobacteria</taxon>
        <taxon>Geminicoccales</taxon>
        <taxon>Geminicoccaceae</taxon>
        <taxon>Tistrella</taxon>
    </lineage>
</organism>
<feature type="region of interest" description="Disordered" evidence="3">
    <location>
        <begin position="1"/>
        <end position="25"/>
    </location>
</feature>
<comment type="caution">
    <text evidence="4">The sequence shown here is derived from an EMBL/GenBank/DDBJ whole genome shotgun (WGS) entry which is preliminary data.</text>
</comment>
<dbReference type="PANTHER" id="PTHR30035">
    <property type="entry name" value="LIPOPROTEIN VACJ-RELATED"/>
    <property type="match status" value="1"/>
</dbReference>
<dbReference type="GO" id="GO:0016020">
    <property type="term" value="C:membrane"/>
    <property type="evidence" value="ECO:0007669"/>
    <property type="project" value="InterPro"/>
</dbReference>
<name>A0A162K2S3_9PROT</name>
<evidence type="ECO:0000256" key="2">
    <source>
        <dbReference type="ARBA" id="ARBA00022729"/>
    </source>
</evidence>
<accession>A0A162K2S3</accession>
<protein>
    <recommendedName>
        <fullName evidence="6">VacJ family lipoprotein</fullName>
    </recommendedName>
</protein>
<dbReference type="PANTHER" id="PTHR30035:SF3">
    <property type="entry name" value="INTERMEMBRANE PHOSPHOLIPID TRANSPORT SYSTEM LIPOPROTEIN MLAA"/>
    <property type="match status" value="1"/>
</dbReference>
<dbReference type="Proteomes" id="UP000075787">
    <property type="component" value="Unassembled WGS sequence"/>
</dbReference>
<comment type="similarity">
    <text evidence="1">Belongs to the MlaA family.</text>
</comment>
<dbReference type="EMBL" id="LPZR01000200">
    <property type="protein sequence ID" value="KYO50370.1"/>
    <property type="molecule type" value="Genomic_DNA"/>
</dbReference>
<keyword evidence="2" id="KW-0732">Signal</keyword>
<dbReference type="GO" id="GO:0120010">
    <property type="term" value="P:intermembrane phospholipid transfer"/>
    <property type="evidence" value="ECO:0007669"/>
    <property type="project" value="TreeGrafter"/>
</dbReference>
<reference evidence="4 5" key="1">
    <citation type="submission" date="2015-12" db="EMBL/GenBank/DDBJ databases">
        <title>Genome sequence of Tistrella mobilis MCCC 1A02139.</title>
        <authorList>
            <person name="Lu L."/>
            <person name="Lai Q."/>
            <person name="Shao Z."/>
            <person name="Qian P."/>
        </authorList>
    </citation>
    <scope>NUCLEOTIDE SEQUENCE [LARGE SCALE GENOMIC DNA]</scope>
    <source>
        <strain evidence="4 5">MCCC 1A02139</strain>
    </source>
</reference>
<evidence type="ECO:0000313" key="4">
    <source>
        <dbReference type="EMBL" id="KYO50370.1"/>
    </source>
</evidence>
<evidence type="ECO:0008006" key="6">
    <source>
        <dbReference type="Google" id="ProtNLM"/>
    </source>
</evidence>